<accession>A0A953HS58</accession>
<dbReference type="Proteomes" id="UP000753961">
    <property type="component" value="Unassembled WGS sequence"/>
</dbReference>
<keyword evidence="1" id="KW-0472">Membrane</keyword>
<reference evidence="2" key="1">
    <citation type="submission" date="2021-06" db="EMBL/GenBank/DDBJ databases">
        <title>44 bacteria genomes isolated from Dapeng, Shenzhen.</title>
        <authorList>
            <person name="Zheng W."/>
            <person name="Yu S."/>
            <person name="Huang Y."/>
        </authorList>
    </citation>
    <scope>NUCLEOTIDE SEQUENCE</scope>
    <source>
        <strain evidence="2">DP5N28-2</strain>
    </source>
</reference>
<keyword evidence="3" id="KW-1185">Reference proteome</keyword>
<evidence type="ECO:0000256" key="1">
    <source>
        <dbReference type="SAM" id="Phobius"/>
    </source>
</evidence>
<gene>
    <name evidence="2" type="ORF">KUV50_03950</name>
</gene>
<name>A0A953HS58_9BACT</name>
<dbReference type="RefSeq" id="WP_222578796.1">
    <property type="nucleotide sequence ID" value="NZ_JAHVHU010000004.1"/>
</dbReference>
<evidence type="ECO:0000313" key="2">
    <source>
        <dbReference type="EMBL" id="MBY5957276.1"/>
    </source>
</evidence>
<comment type="caution">
    <text evidence="2">The sequence shown here is derived from an EMBL/GenBank/DDBJ whole genome shotgun (WGS) entry which is preliminary data.</text>
</comment>
<feature type="transmembrane region" description="Helical" evidence="1">
    <location>
        <begin position="28"/>
        <end position="46"/>
    </location>
</feature>
<dbReference type="PANTHER" id="PTHR37309">
    <property type="entry name" value="SLR0284 PROTEIN"/>
    <property type="match status" value="1"/>
</dbReference>
<dbReference type="AlphaFoldDB" id="A0A953HS58"/>
<feature type="transmembrane region" description="Helical" evidence="1">
    <location>
        <begin position="53"/>
        <end position="77"/>
    </location>
</feature>
<dbReference type="PANTHER" id="PTHR37309:SF1">
    <property type="entry name" value="SLR0284 PROTEIN"/>
    <property type="match status" value="1"/>
</dbReference>
<dbReference type="Pfam" id="PF04020">
    <property type="entry name" value="Phage_holin_4_2"/>
    <property type="match status" value="1"/>
</dbReference>
<keyword evidence="1" id="KW-0812">Transmembrane</keyword>
<dbReference type="InterPro" id="IPR007165">
    <property type="entry name" value="Phage_holin_4_2"/>
</dbReference>
<proteinExistence type="predicted"/>
<protein>
    <submittedName>
        <fullName evidence="2">Phage holin family protein</fullName>
    </submittedName>
</protein>
<feature type="transmembrane region" description="Helical" evidence="1">
    <location>
        <begin position="89"/>
        <end position="107"/>
    </location>
</feature>
<organism evidence="2 3">
    <name type="scientific">Membranihabitans marinus</name>
    <dbReference type="NCBI Taxonomy" id="1227546"/>
    <lineage>
        <taxon>Bacteria</taxon>
        <taxon>Pseudomonadati</taxon>
        <taxon>Bacteroidota</taxon>
        <taxon>Saprospiria</taxon>
        <taxon>Saprospirales</taxon>
        <taxon>Saprospiraceae</taxon>
        <taxon>Membranihabitans</taxon>
    </lineage>
</organism>
<sequence length="109" mass="11728">MGFIIQLLLSAVVVFVLAWLLPGIEVASYGSAILVALVIGLLQLIVKPILVVLTLPITILTLGLFLIVINALLILLAGSIVAGFTVSNFWWAVLFSLLLSLFGAMYFQK</sequence>
<dbReference type="EMBL" id="JAHVHU010000004">
    <property type="protein sequence ID" value="MBY5957276.1"/>
    <property type="molecule type" value="Genomic_DNA"/>
</dbReference>
<evidence type="ECO:0000313" key="3">
    <source>
        <dbReference type="Proteomes" id="UP000753961"/>
    </source>
</evidence>
<keyword evidence="1" id="KW-1133">Transmembrane helix</keyword>